<proteinExistence type="predicted"/>
<evidence type="ECO:0000313" key="4">
    <source>
        <dbReference type="Proteomes" id="UP001275084"/>
    </source>
</evidence>
<keyword evidence="2" id="KW-0732">Signal</keyword>
<dbReference type="AlphaFoldDB" id="A0AAJ0MAS4"/>
<evidence type="ECO:0000313" key="3">
    <source>
        <dbReference type="EMBL" id="KAK3346505.1"/>
    </source>
</evidence>
<comment type="caution">
    <text evidence="3">The sequence shown here is derived from an EMBL/GenBank/DDBJ whole genome shotgun (WGS) entry which is preliminary data.</text>
</comment>
<feature type="compositionally biased region" description="Polar residues" evidence="1">
    <location>
        <begin position="292"/>
        <end position="317"/>
    </location>
</feature>
<reference evidence="3" key="2">
    <citation type="submission" date="2023-06" db="EMBL/GenBank/DDBJ databases">
        <authorList>
            <consortium name="Lawrence Berkeley National Laboratory"/>
            <person name="Haridas S."/>
            <person name="Hensen N."/>
            <person name="Bonometti L."/>
            <person name="Westerberg I."/>
            <person name="Brannstrom I.O."/>
            <person name="Guillou S."/>
            <person name="Cros-Aarteil S."/>
            <person name="Calhoun S."/>
            <person name="Kuo A."/>
            <person name="Mondo S."/>
            <person name="Pangilinan J."/>
            <person name="Riley R."/>
            <person name="Labutti K."/>
            <person name="Andreopoulos B."/>
            <person name="Lipzen A."/>
            <person name="Chen C."/>
            <person name="Yanf M."/>
            <person name="Daum C."/>
            <person name="Ng V."/>
            <person name="Clum A."/>
            <person name="Steindorff A."/>
            <person name="Ohm R."/>
            <person name="Martin F."/>
            <person name="Silar P."/>
            <person name="Natvig D."/>
            <person name="Lalanne C."/>
            <person name="Gautier V."/>
            <person name="Ament-Velasquez S.L."/>
            <person name="Kruys A."/>
            <person name="Hutchinson M.I."/>
            <person name="Powell A.J."/>
            <person name="Barry K."/>
            <person name="Miller A.N."/>
            <person name="Grigoriev I.V."/>
            <person name="Debuchy R."/>
            <person name="Gladieux P."/>
            <person name="Thoren M.H."/>
            <person name="Johannesson H."/>
        </authorList>
    </citation>
    <scope>NUCLEOTIDE SEQUENCE</scope>
    <source>
        <strain evidence="3">CBS 955.72</strain>
    </source>
</reference>
<gene>
    <name evidence="3" type="ORF">B0T25DRAFT_279628</name>
</gene>
<protein>
    <submittedName>
        <fullName evidence="3">Uncharacterized protein</fullName>
    </submittedName>
</protein>
<evidence type="ECO:0000256" key="2">
    <source>
        <dbReference type="SAM" id="SignalP"/>
    </source>
</evidence>
<organism evidence="3 4">
    <name type="scientific">Lasiosphaeria hispida</name>
    <dbReference type="NCBI Taxonomy" id="260671"/>
    <lineage>
        <taxon>Eukaryota</taxon>
        <taxon>Fungi</taxon>
        <taxon>Dikarya</taxon>
        <taxon>Ascomycota</taxon>
        <taxon>Pezizomycotina</taxon>
        <taxon>Sordariomycetes</taxon>
        <taxon>Sordariomycetidae</taxon>
        <taxon>Sordariales</taxon>
        <taxon>Lasiosphaeriaceae</taxon>
        <taxon>Lasiosphaeria</taxon>
    </lineage>
</organism>
<accession>A0AAJ0MAS4</accession>
<feature type="signal peptide" evidence="2">
    <location>
        <begin position="1"/>
        <end position="20"/>
    </location>
</feature>
<feature type="chain" id="PRO_5042602242" evidence="2">
    <location>
        <begin position="21"/>
        <end position="341"/>
    </location>
</feature>
<feature type="region of interest" description="Disordered" evidence="1">
    <location>
        <begin position="285"/>
        <end position="320"/>
    </location>
</feature>
<sequence length="341" mass="36049">MMLFLYSVWTLSSIAGVSRAQLETTYSPFVPIFGSAAGSGVIEGVDDEAWSTAFKTANATGSAAIDGFNITQPYPGSKSDQWKYTIKVRDNVPFSTGGQYMAGTSIQLEAPKDLLTDIGNGSVVLQAPSWHICQLVFVGPALRSSKPLPGPGCTGFLDAACISDLTSHLVTGFENHNRTGPDNICPLPKPRMLPQSCNATFGTGVVGISGALETDNRRAPENGTFSFLRFGIENDKHQPENNTAFDQAASQVFVVGHIWGYERAFVGENKFTVSAALACLRAGSVPDEEPTQGETPSNQTPDNPGTAGQNPEGNKSSAEMPLQGSLLLTLSTVTVAIVLAL</sequence>
<dbReference type="EMBL" id="JAUIQD010000006">
    <property type="protein sequence ID" value="KAK3346505.1"/>
    <property type="molecule type" value="Genomic_DNA"/>
</dbReference>
<name>A0AAJ0MAS4_9PEZI</name>
<reference evidence="3" key="1">
    <citation type="journal article" date="2023" name="Mol. Phylogenet. Evol.">
        <title>Genome-scale phylogeny and comparative genomics of the fungal order Sordariales.</title>
        <authorList>
            <person name="Hensen N."/>
            <person name="Bonometti L."/>
            <person name="Westerberg I."/>
            <person name="Brannstrom I.O."/>
            <person name="Guillou S."/>
            <person name="Cros-Aarteil S."/>
            <person name="Calhoun S."/>
            <person name="Haridas S."/>
            <person name="Kuo A."/>
            <person name="Mondo S."/>
            <person name="Pangilinan J."/>
            <person name="Riley R."/>
            <person name="LaButti K."/>
            <person name="Andreopoulos B."/>
            <person name="Lipzen A."/>
            <person name="Chen C."/>
            <person name="Yan M."/>
            <person name="Daum C."/>
            <person name="Ng V."/>
            <person name="Clum A."/>
            <person name="Steindorff A."/>
            <person name="Ohm R.A."/>
            <person name="Martin F."/>
            <person name="Silar P."/>
            <person name="Natvig D.O."/>
            <person name="Lalanne C."/>
            <person name="Gautier V."/>
            <person name="Ament-Velasquez S.L."/>
            <person name="Kruys A."/>
            <person name="Hutchinson M.I."/>
            <person name="Powell A.J."/>
            <person name="Barry K."/>
            <person name="Miller A.N."/>
            <person name="Grigoriev I.V."/>
            <person name="Debuchy R."/>
            <person name="Gladieux P."/>
            <person name="Hiltunen Thoren M."/>
            <person name="Johannesson H."/>
        </authorList>
    </citation>
    <scope>NUCLEOTIDE SEQUENCE</scope>
    <source>
        <strain evidence="3">CBS 955.72</strain>
    </source>
</reference>
<evidence type="ECO:0000256" key="1">
    <source>
        <dbReference type="SAM" id="MobiDB-lite"/>
    </source>
</evidence>
<dbReference type="Proteomes" id="UP001275084">
    <property type="component" value="Unassembled WGS sequence"/>
</dbReference>
<keyword evidence="4" id="KW-1185">Reference proteome</keyword>